<evidence type="ECO:0000313" key="3">
    <source>
        <dbReference type="Proteomes" id="UP000430508"/>
    </source>
</evidence>
<proteinExistence type="predicted"/>
<organism evidence="2 3">
    <name type="scientific">Dehalobacter restrictus</name>
    <dbReference type="NCBI Taxonomy" id="55583"/>
    <lineage>
        <taxon>Bacteria</taxon>
        <taxon>Bacillati</taxon>
        <taxon>Bacillota</taxon>
        <taxon>Clostridia</taxon>
        <taxon>Eubacteriales</taxon>
        <taxon>Desulfitobacteriaceae</taxon>
        <taxon>Dehalobacter</taxon>
    </lineage>
</organism>
<gene>
    <name evidence="2" type="ORF">GQ588_07300</name>
</gene>
<accession>A0A857DHR4</accession>
<dbReference type="AlphaFoldDB" id="A0A857DHR4"/>
<reference evidence="2 3" key="1">
    <citation type="submission" date="2019-12" db="EMBL/GenBank/DDBJ databases">
        <title>Sequence classification of anaerobic respiratory reductive dehalogenases: First we see many, then we see few.</title>
        <authorList>
            <person name="Molenda O."/>
            <person name="Puentes Jacome L.A."/>
            <person name="Cao X."/>
            <person name="Nesbo C.L."/>
            <person name="Tang S."/>
            <person name="Morson N."/>
            <person name="Patron J."/>
            <person name="Lomheim L."/>
            <person name="Wishart D.S."/>
            <person name="Edwards E.A."/>
        </authorList>
    </citation>
    <scope>NUCLEOTIDE SEQUENCE [LARGE SCALE GENOMIC DNA]</scope>
    <source>
        <strain evidence="2 3">12DCA</strain>
    </source>
</reference>
<dbReference type="EMBL" id="CP046996">
    <property type="protein sequence ID" value="QHA00447.1"/>
    <property type="molecule type" value="Genomic_DNA"/>
</dbReference>
<keyword evidence="1" id="KW-0812">Transmembrane</keyword>
<evidence type="ECO:0000313" key="2">
    <source>
        <dbReference type="EMBL" id="QHA00447.1"/>
    </source>
</evidence>
<sequence>MSKKKNKLISYSNMIATVGTAILAVTALITVYITVSAWNEEREANRPYFTFKDSPEVVLRESPEFEMVFTNVGEHPAVSLWSKSIVFQAGLKEKPVTIDEYALVNDIPKNASATLLISLEGINKQKTLKDVLPYFFVIVLKYEDPIINESFEQTLYIKWNGMKGGEILTTNHAEEAEKEQIIQYFKQNKINL</sequence>
<feature type="transmembrane region" description="Helical" evidence="1">
    <location>
        <begin position="12"/>
        <end position="38"/>
    </location>
</feature>
<evidence type="ECO:0000256" key="1">
    <source>
        <dbReference type="SAM" id="Phobius"/>
    </source>
</evidence>
<keyword evidence="1" id="KW-1133">Transmembrane helix</keyword>
<dbReference type="Proteomes" id="UP000430508">
    <property type="component" value="Chromosome"/>
</dbReference>
<protein>
    <submittedName>
        <fullName evidence="2">Uncharacterized protein</fullName>
    </submittedName>
</protein>
<name>A0A857DHR4_9FIRM</name>
<keyword evidence="1" id="KW-0472">Membrane</keyword>